<comment type="similarity">
    <text evidence="2 13">Belongs to the cation transport ATPase (P-type) (TC 3.A.3) family. Type V subfamily.</text>
</comment>
<evidence type="ECO:0000256" key="2">
    <source>
        <dbReference type="ARBA" id="ARBA00006000"/>
    </source>
</evidence>
<evidence type="ECO:0000313" key="17">
    <source>
        <dbReference type="Proteomes" id="UP000218231"/>
    </source>
</evidence>
<keyword evidence="11 13" id="KW-0472">Membrane</keyword>
<dbReference type="Pfam" id="PF12409">
    <property type="entry name" value="P5-ATPase"/>
    <property type="match status" value="1"/>
</dbReference>
<evidence type="ECO:0000256" key="6">
    <source>
        <dbReference type="ARBA" id="ARBA00022741"/>
    </source>
</evidence>
<keyword evidence="4 13" id="KW-0812">Transmembrane</keyword>
<dbReference type="Pfam" id="PF00122">
    <property type="entry name" value="E1-E2_ATPase"/>
    <property type="match status" value="1"/>
</dbReference>
<dbReference type="SUPFAM" id="SSF81653">
    <property type="entry name" value="Calcium ATPase, transduction domain A"/>
    <property type="match status" value="1"/>
</dbReference>
<feature type="domain" description="P5B-type ATPase N-terminal" evidence="15">
    <location>
        <begin position="22"/>
        <end position="130"/>
    </location>
</feature>
<proteinExistence type="inferred from homology"/>
<feature type="transmembrane region" description="Helical" evidence="13">
    <location>
        <begin position="32"/>
        <end position="52"/>
    </location>
</feature>
<protein>
    <recommendedName>
        <fullName evidence="13">Cation-transporting ATPase</fullName>
        <ecNumber evidence="13">7.2.2.-</ecNumber>
    </recommendedName>
</protein>
<evidence type="ECO:0000256" key="5">
    <source>
        <dbReference type="ARBA" id="ARBA00022723"/>
    </source>
</evidence>
<dbReference type="Proteomes" id="UP000218231">
    <property type="component" value="Unassembled WGS sequence"/>
</dbReference>
<evidence type="ECO:0000256" key="11">
    <source>
        <dbReference type="ARBA" id="ARBA00023136"/>
    </source>
</evidence>
<keyword evidence="6 13" id="KW-0547">Nucleotide-binding</keyword>
<dbReference type="InterPro" id="IPR001757">
    <property type="entry name" value="P_typ_ATPase"/>
</dbReference>
<feature type="domain" description="P-type ATPase A" evidence="14">
    <location>
        <begin position="247"/>
        <end position="369"/>
    </location>
</feature>
<evidence type="ECO:0000256" key="3">
    <source>
        <dbReference type="ARBA" id="ARBA00022553"/>
    </source>
</evidence>
<comment type="caution">
    <text evidence="16">The sequence shown here is derived from an EMBL/GenBank/DDBJ whole genome shotgun (WGS) entry which is preliminary data.</text>
</comment>
<evidence type="ECO:0000259" key="15">
    <source>
        <dbReference type="Pfam" id="PF12409"/>
    </source>
</evidence>
<dbReference type="EMBL" id="LIAE01006248">
    <property type="protein sequence ID" value="PAV92292.1"/>
    <property type="molecule type" value="Genomic_DNA"/>
</dbReference>
<feature type="transmembrane region" description="Helical" evidence="13">
    <location>
        <begin position="415"/>
        <end position="440"/>
    </location>
</feature>
<dbReference type="SUPFAM" id="SSF81665">
    <property type="entry name" value="Calcium ATPase, transmembrane domain M"/>
    <property type="match status" value="1"/>
</dbReference>
<feature type="transmembrane region" description="Helical" evidence="13">
    <location>
        <begin position="383"/>
        <end position="403"/>
    </location>
</feature>
<organism evidence="16 17">
    <name type="scientific">Diploscapter pachys</name>
    <dbReference type="NCBI Taxonomy" id="2018661"/>
    <lineage>
        <taxon>Eukaryota</taxon>
        <taxon>Metazoa</taxon>
        <taxon>Ecdysozoa</taxon>
        <taxon>Nematoda</taxon>
        <taxon>Chromadorea</taxon>
        <taxon>Rhabditida</taxon>
        <taxon>Rhabditina</taxon>
        <taxon>Rhabditomorpha</taxon>
        <taxon>Rhabditoidea</taxon>
        <taxon>Rhabditidae</taxon>
        <taxon>Diploscapter</taxon>
    </lineage>
</organism>
<keyword evidence="10 13" id="KW-1133">Transmembrane helix</keyword>
<feature type="transmembrane region" description="Helical" evidence="13">
    <location>
        <begin position="569"/>
        <end position="586"/>
    </location>
</feature>
<dbReference type="PRINTS" id="PR00119">
    <property type="entry name" value="CATATPASE"/>
</dbReference>
<feature type="transmembrane region" description="Helical" evidence="13">
    <location>
        <begin position="212"/>
        <end position="232"/>
    </location>
</feature>
<dbReference type="InterPro" id="IPR059000">
    <property type="entry name" value="ATPase_P-type_domA"/>
</dbReference>
<dbReference type="STRING" id="2018661.A0A2A2M1E2"/>
<keyword evidence="3" id="KW-0597">Phosphoprotein</keyword>
<dbReference type="GO" id="GO:0140358">
    <property type="term" value="F:P-type transmembrane transporter activity"/>
    <property type="evidence" value="ECO:0007669"/>
    <property type="project" value="InterPro"/>
</dbReference>
<dbReference type="PANTHER" id="PTHR45630">
    <property type="entry name" value="CATION-TRANSPORTING ATPASE-RELATED"/>
    <property type="match status" value="1"/>
</dbReference>
<evidence type="ECO:0000256" key="12">
    <source>
        <dbReference type="ARBA" id="ARBA00049360"/>
    </source>
</evidence>
<dbReference type="InterPro" id="IPR018303">
    <property type="entry name" value="ATPase_P-typ_P_site"/>
</dbReference>
<dbReference type="InterPro" id="IPR008250">
    <property type="entry name" value="ATPase_P-typ_transduc_dom_A_sf"/>
</dbReference>
<dbReference type="EC" id="7.2.2.-" evidence="13"/>
<dbReference type="GO" id="GO:0046872">
    <property type="term" value="F:metal ion binding"/>
    <property type="evidence" value="ECO:0007669"/>
    <property type="project" value="UniProtKB-UniRule"/>
</dbReference>
<name>A0A2A2M1E2_9BILA</name>
<evidence type="ECO:0000256" key="7">
    <source>
        <dbReference type="ARBA" id="ARBA00022840"/>
    </source>
</evidence>
<feature type="transmembrane region" description="Helical" evidence="13">
    <location>
        <begin position="184"/>
        <end position="206"/>
    </location>
</feature>
<dbReference type="AlphaFoldDB" id="A0A2A2M1E2"/>
<evidence type="ECO:0000259" key="14">
    <source>
        <dbReference type="Pfam" id="PF00122"/>
    </source>
</evidence>
<evidence type="ECO:0000313" key="16">
    <source>
        <dbReference type="EMBL" id="PAV92292.1"/>
    </source>
</evidence>
<gene>
    <name evidence="16" type="ORF">WR25_13111</name>
</gene>
<dbReference type="PANTHER" id="PTHR45630:SF8">
    <property type="entry name" value="CATION-TRANSPORTING ATPASE"/>
    <property type="match status" value="1"/>
</dbReference>
<evidence type="ECO:0000256" key="10">
    <source>
        <dbReference type="ARBA" id="ARBA00022989"/>
    </source>
</evidence>
<dbReference type="Gene3D" id="1.20.1110.10">
    <property type="entry name" value="Calcium-transporting ATPase, transmembrane domain"/>
    <property type="match status" value="1"/>
</dbReference>
<evidence type="ECO:0000256" key="4">
    <source>
        <dbReference type="ARBA" id="ARBA00022692"/>
    </source>
</evidence>
<keyword evidence="5 13" id="KW-0479">Metal-binding</keyword>
<dbReference type="GO" id="GO:0016887">
    <property type="term" value="F:ATP hydrolysis activity"/>
    <property type="evidence" value="ECO:0007669"/>
    <property type="project" value="InterPro"/>
</dbReference>
<keyword evidence="17" id="KW-1185">Reference proteome</keyword>
<reference evidence="16 17" key="1">
    <citation type="journal article" date="2017" name="Curr. Biol.">
        <title>Genome architecture and evolution of a unichromosomal asexual nematode.</title>
        <authorList>
            <person name="Fradin H."/>
            <person name="Zegar C."/>
            <person name="Gutwein M."/>
            <person name="Lucas J."/>
            <person name="Kovtun M."/>
            <person name="Corcoran D."/>
            <person name="Baugh L.R."/>
            <person name="Kiontke K."/>
            <person name="Gunsalus K."/>
            <person name="Fitch D.H."/>
            <person name="Piano F."/>
        </authorList>
    </citation>
    <scope>NUCLEOTIDE SEQUENCE [LARGE SCALE GENOMIC DNA]</scope>
    <source>
        <strain evidence="16">PF1309</strain>
    </source>
</reference>
<comment type="caution">
    <text evidence="13">Lacks conserved residue(s) required for the propagation of feature annotation.</text>
</comment>
<dbReference type="PROSITE" id="PS00154">
    <property type="entry name" value="ATPASE_E1_E2"/>
    <property type="match status" value="1"/>
</dbReference>
<dbReference type="InterPro" id="IPR047819">
    <property type="entry name" value="P5A-ATPase_N"/>
</dbReference>
<evidence type="ECO:0000256" key="9">
    <source>
        <dbReference type="ARBA" id="ARBA00022967"/>
    </source>
</evidence>
<keyword evidence="9 13" id="KW-1278">Translocase</keyword>
<dbReference type="InterPro" id="IPR006544">
    <property type="entry name" value="P-type_TPase_V"/>
</dbReference>
<keyword evidence="8 13" id="KW-0460">Magnesium</keyword>
<evidence type="ECO:0000256" key="13">
    <source>
        <dbReference type="RuleBase" id="RU362082"/>
    </source>
</evidence>
<dbReference type="Gene3D" id="2.70.150.10">
    <property type="entry name" value="Calcium-transporting ATPase, cytoplasmic transduction domain A"/>
    <property type="match status" value="1"/>
</dbReference>
<dbReference type="OrthoDB" id="48943at2759"/>
<dbReference type="GO" id="GO:0015203">
    <property type="term" value="F:polyamine transmembrane transporter activity"/>
    <property type="evidence" value="ECO:0007669"/>
    <property type="project" value="TreeGrafter"/>
</dbReference>
<dbReference type="FunFam" id="1.20.1110.10:FF:000023">
    <property type="entry name" value="Cation-transporting ATPase"/>
    <property type="match status" value="1"/>
</dbReference>
<dbReference type="GO" id="GO:0005524">
    <property type="term" value="F:ATP binding"/>
    <property type="evidence" value="ECO:0007669"/>
    <property type="project" value="UniProtKB-UniRule"/>
</dbReference>
<dbReference type="InterPro" id="IPR023298">
    <property type="entry name" value="ATPase_P-typ_TM_dom_sf"/>
</dbReference>
<dbReference type="NCBIfam" id="TIGR01494">
    <property type="entry name" value="ATPase_P-type"/>
    <property type="match status" value="2"/>
</dbReference>
<keyword evidence="7 13" id="KW-0067">ATP-binding</keyword>
<dbReference type="GO" id="GO:0016020">
    <property type="term" value="C:membrane"/>
    <property type="evidence" value="ECO:0007669"/>
    <property type="project" value="UniProtKB-SubCell"/>
</dbReference>
<dbReference type="GO" id="GO:0019829">
    <property type="term" value="F:ATPase-coupled monoatomic cation transmembrane transporter activity"/>
    <property type="evidence" value="ECO:0007669"/>
    <property type="project" value="UniProtKB-UniRule"/>
</dbReference>
<accession>A0A2A2M1E2</accession>
<comment type="subcellular location">
    <subcellularLocation>
        <location evidence="1 13">Membrane</location>
        <topology evidence="1 13">Multi-pass membrane protein</topology>
    </subcellularLocation>
</comment>
<sequence>MGELGGVQQRHHVTLKSADHILQLYAYRSSPLRLVLLYIFSFLTLGIFRLILHWRDEWNLALRAVKCTFDKADFVYIVDDHNVAELRKIHSTSSLYSEDCSQMKMPRGNGQMKPVEHMRWFSYRKMRYVFVDGEWKTSNDIDVKIPVGWLVQFAEENKGFGFQEVASRLWFYGQNLIEVKLRPIFILLFMEIITPFYIFQIFSVSVWYSDEYAYYASMIVIMSAVSIIVDVYQTRSQEKRLRSMIHSTEKVEVIRDDGKVQSVGSEKLVPGDILLLPAHGCILPCDCVLMNGTVIVNESMLTGESVPVTKVAITDDGSHAYFSYEKHSKHILYCGTQVLQSRYYQGQKVKAIVLHTAYSTLKGQLVRSIMYPKPVDFRFTKDLFKFIMFLGCISGCGFLYTMIIMRMRGSTWSKVITRALDIITITVPPALPAAMSVGIINAQIRLRKKQIYCISPSTINTCGAINVVCFDKTGTLTEDGLDFYMIRPVVEDSGDRQFGIETTDVRPEMQSGDEIIKALACCHSLTRINGLLHGDPLDLILFQQAKWSLEEAEPIDESTLFDNVQVGKFWNYFLYFLLEFILNASIRELKFDSLDS</sequence>
<dbReference type="GO" id="GO:0006874">
    <property type="term" value="P:intracellular calcium ion homeostasis"/>
    <property type="evidence" value="ECO:0007669"/>
    <property type="project" value="TreeGrafter"/>
</dbReference>
<evidence type="ECO:0000256" key="1">
    <source>
        <dbReference type="ARBA" id="ARBA00004141"/>
    </source>
</evidence>
<comment type="catalytic activity">
    <reaction evidence="12 13">
        <text>ATP + H2O = ADP + phosphate + H(+)</text>
        <dbReference type="Rhea" id="RHEA:13065"/>
        <dbReference type="ChEBI" id="CHEBI:15377"/>
        <dbReference type="ChEBI" id="CHEBI:15378"/>
        <dbReference type="ChEBI" id="CHEBI:30616"/>
        <dbReference type="ChEBI" id="CHEBI:43474"/>
        <dbReference type="ChEBI" id="CHEBI:456216"/>
    </reaction>
</comment>
<evidence type="ECO:0000256" key="8">
    <source>
        <dbReference type="ARBA" id="ARBA00022842"/>
    </source>
</evidence>